<comment type="caution">
    <text evidence="1">The sequence shown here is derived from an EMBL/GenBank/DDBJ whole genome shotgun (WGS) entry which is preliminary data.</text>
</comment>
<name>A0ABS3IX58_9BIFI</name>
<keyword evidence="2" id="KW-1185">Reference proteome</keyword>
<reference evidence="1" key="1">
    <citation type="submission" date="2021-03" db="EMBL/GenBank/DDBJ databases">
        <title>Genome sequence of Bifidobacterium asteroides strain wkB204 isolated from a honey bee gut.</title>
        <authorList>
            <person name="Motta E.V.S."/>
            <person name="Kwong W.K."/>
            <person name="Moran N.A."/>
        </authorList>
    </citation>
    <scope>NUCLEOTIDE SEQUENCE</scope>
    <source>
        <strain evidence="1">WkB204</strain>
    </source>
</reference>
<sequence length="95" mass="11097">MIDVENKMVAEGNYVMTKEAYEQMYKLAYEVDTPEDESEEAYWQYLMDQIDHIEPVRACLDACGFDSMEDLANWFRTANTADLHDLLDDLEEATE</sequence>
<dbReference type="EMBL" id="JAFMNU010000085">
    <property type="protein sequence ID" value="MBO0624473.1"/>
    <property type="molecule type" value="Genomic_DNA"/>
</dbReference>
<protein>
    <submittedName>
        <fullName evidence="1">Uncharacterized protein</fullName>
    </submittedName>
</protein>
<gene>
    <name evidence="1" type="ORF">J1F30_08965</name>
</gene>
<evidence type="ECO:0000313" key="1">
    <source>
        <dbReference type="EMBL" id="MBO0624473.1"/>
    </source>
</evidence>
<evidence type="ECO:0000313" key="2">
    <source>
        <dbReference type="Proteomes" id="UP000664299"/>
    </source>
</evidence>
<proteinExistence type="predicted"/>
<dbReference type="Proteomes" id="UP000664299">
    <property type="component" value="Unassembled WGS sequence"/>
</dbReference>
<accession>A0ABS3IX58</accession>
<organism evidence="1 2">
    <name type="scientific">Bifidobacterium asteroides</name>
    <dbReference type="NCBI Taxonomy" id="1684"/>
    <lineage>
        <taxon>Bacteria</taxon>
        <taxon>Bacillati</taxon>
        <taxon>Actinomycetota</taxon>
        <taxon>Actinomycetes</taxon>
        <taxon>Bifidobacteriales</taxon>
        <taxon>Bifidobacteriaceae</taxon>
        <taxon>Bifidobacterium</taxon>
    </lineage>
</organism>